<proteinExistence type="predicted"/>
<dbReference type="EMBL" id="SGXD01000003">
    <property type="protein sequence ID" value="RZS87487.1"/>
    <property type="molecule type" value="Genomic_DNA"/>
</dbReference>
<reference evidence="2 3" key="1">
    <citation type="submission" date="2019-02" db="EMBL/GenBank/DDBJ databases">
        <title>Genomic Encyclopedia of Type Strains, Phase IV (KMG-IV): sequencing the most valuable type-strain genomes for metagenomic binning, comparative biology and taxonomic classification.</title>
        <authorList>
            <person name="Goeker M."/>
        </authorList>
    </citation>
    <scope>NUCLEOTIDE SEQUENCE [LARGE SCALE GENOMIC DNA]</scope>
    <source>
        <strain evidence="2 3">DSM 45622</strain>
    </source>
</reference>
<gene>
    <name evidence="2" type="ORF">EV189_2918</name>
</gene>
<evidence type="ECO:0000259" key="1">
    <source>
        <dbReference type="PROSITE" id="PS51186"/>
    </source>
</evidence>
<dbReference type="InterPro" id="IPR016181">
    <property type="entry name" value="Acyl_CoA_acyltransferase"/>
</dbReference>
<dbReference type="OrthoDB" id="5243104at2"/>
<dbReference type="PROSITE" id="PS51186">
    <property type="entry name" value="GNAT"/>
    <property type="match status" value="1"/>
</dbReference>
<dbReference type="Gene3D" id="3.40.630.30">
    <property type="match status" value="1"/>
</dbReference>
<dbReference type="AlphaFoldDB" id="A0A4V2F4G1"/>
<feature type="domain" description="N-acetyltransferase" evidence="1">
    <location>
        <begin position="133"/>
        <end position="266"/>
    </location>
</feature>
<protein>
    <recommendedName>
        <fullName evidence="1">N-acetyltransferase domain-containing protein</fullName>
    </recommendedName>
</protein>
<comment type="caution">
    <text evidence="2">The sequence shown here is derived from an EMBL/GenBank/DDBJ whole genome shotgun (WGS) entry which is preliminary data.</text>
</comment>
<organism evidence="2 3">
    <name type="scientific">Motilibacter rhizosphaerae</name>
    <dbReference type="NCBI Taxonomy" id="598652"/>
    <lineage>
        <taxon>Bacteria</taxon>
        <taxon>Bacillati</taxon>
        <taxon>Actinomycetota</taxon>
        <taxon>Actinomycetes</taxon>
        <taxon>Motilibacterales</taxon>
        <taxon>Motilibacteraceae</taxon>
        <taxon>Motilibacter</taxon>
    </lineage>
</organism>
<dbReference type="SUPFAM" id="SSF55729">
    <property type="entry name" value="Acyl-CoA N-acyltransferases (Nat)"/>
    <property type="match status" value="1"/>
</dbReference>
<dbReference type="CDD" id="cd04301">
    <property type="entry name" value="NAT_SF"/>
    <property type="match status" value="1"/>
</dbReference>
<evidence type="ECO:0000313" key="2">
    <source>
        <dbReference type="EMBL" id="RZS87487.1"/>
    </source>
</evidence>
<dbReference type="Pfam" id="PF00583">
    <property type="entry name" value="Acetyltransf_1"/>
    <property type="match status" value="1"/>
</dbReference>
<keyword evidence="3" id="KW-1185">Reference proteome</keyword>
<name>A0A4V2F4G1_9ACTN</name>
<dbReference type="Proteomes" id="UP000293638">
    <property type="component" value="Unassembled WGS sequence"/>
</dbReference>
<dbReference type="GO" id="GO:0016747">
    <property type="term" value="F:acyltransferase activity, transferring groups other than amino-acyl groups"/>
    <property type="evidence" value="ECO:0007669"/>
    <property type="project" value="InterPro"/>
</dbReference>
<sequence>MRAREAVEDLMAYVPLPPSGARRVLPDAVLTWQRGPLPFLASVSAVRADDVDRLLAEAPAWFRERGATACTWWLGPSTRPTGLRDRLLAGGMDEVATASAMLLDSEPDAGPGTAAGAARALRVVEVDGPERLLAYRTLLALAGGSGEVGEEVRAELARSNPEAWRDAQRTARTRRHYLVEVDGEPVAAGGLGVTEHGFGVLTGGATAPAARGLGCYRRLVHHRWQVARSLGLEALAVQASPMSRPVLAGLGFSAVAELAVLLQPLAQGQDPGRAAR</sequence>
<dbReference type="InterPro" id="IPR000182">
    <property type="entry name" value="GNAT_dom"/>
</dbReference>
<evidence type="ECO:0000313" key="3">
    <source>
        <dbReference type="Proteomes" id="UP000293638"/>
    </source>
</evidence>
<accession>A0A4V2F4G1</accession>
<dbReference type="RefSeq" id="WP_130493602.1">
    <property type="nucleotide sequence ID" value="NZ_SGXD01000003.1"/>
</dbReference>